<keyword evidence="2 4" id="KW-0195">Cyclin</keyword>
<organism evidence="7 8">
    <name type="scientific">Tribonema minus</name>
    <dbReference type="NCBI Taxonomy" id="303371"/>
    <lineage>
        <taxon>Eukaryota</taxon>
        <taxon>Sar</taxon>
        <taxon>Stramenopiles</taxon>
        <taxon>Ochrophyta</taxon>
        <taxon>PX clade</taxon>
        <taxon>Xanthophyceae</taxon>
        <taxon>Tribonematales</taxon>
        <taxon>Tribonemataceae</taxon>
        <taxon>Tribonema</taxon>
    </lineage>
</organism>
<dbReference type="PANTHER" id="PTHR10177">
    <property type="entry name" value="CYCLINS"/>
    <property type="match status" value="1"/>
</dbReference>
<evidence type="ECO:0000256" key="4">
    <source>
        <dbReference type="RuleBase" id="RU000383"/>
    </source>
</evidence>
<dbReference type="OrthoDB" id="5590282at2759"/>
<reference evidence="7" key="1">
    <citation type="submission" date="2021-02" db="EMBL/GenBank/DDBJ databases">
        <title>First Annotated Genome of the Yellow-green Alga Tribonema minus.</title>
        <authorList>
            <person name="Mahan K.M."/>
        </authorList>
    </citation>
    <scope>NUCLEOTIDE SEQUENCE</scope>
    <source>
        <strain evidence="7">UTEX B ZZ1240</strain>
    </source>
</reference>
<comment type="similarity">
    <text evidence="4">Belongs to the cyclin family.</text>
</comment>
<feature type="domain" description="Cyclin-like" evidence="5">
    <location>
        <begin position="116"/>
        <end position="200"/>
    </location>
</feature>
<keyword evidence="8" id="KW-1185">Reference proteome</keyword>
<dbReference type="InterPro" id="IPR004367">
    <property type="entry name" value="Cyclin_C-dom"/>
</dbReference>
<evidence type="ECO:0000313" key="8">
    <source>
        <dbReference type="Proteomes" id="UP000664859"/>
    </source>
</evidence>
<evidence type="ECO:0000256" key="2">
    <source>
        <dbReference type="ARBA" id="ARBA00023127"/>
    </source>
</evidence>
<dbReference type="InterPro" id="IPR046965">
    <property type="entry name" value="Cyclin_A/B-like"/>
</dbReference>
<dbReference type="InterPro" id="IPR039361">
    <property type="entry name" value="Cyclin"/>
</dbReference>
<accession>A0A836CN34</accession>
<comment type="caution">
    <text evidence="7">The sequence shown here is derived from an EMBL/GenBank/DDBJ whole genome shotgun (WGS) entry which is preliminary data.</text>
</comment>
<dbReference type="Pfam" id="PF00134">
    <property type="entry name" value="Cyclin_N"/>
    <property type="match status" value="1"/>
</dbReference>
<feature type="domain" description="Cyclin C-terminal" evidence="6">
    <location>
        <begin position="113"/>
        <end position="228"/>
    </location>
</feature>
<dbReference type="InterPro" id="IPR036915">
    <property type="entry name" value="Cyclin-like_sf"/>
</dbReference>
<keyword evidence="1" id="KW-0132">Cell division</keyword>
<name>A0A836CN34_9STRA</name>
<dbReference type="Pfam" id="PF02984">
    <property type="entry name" value="Cyclin_C"/>
    <property type="match status" value="1"/>
</dbReference>
<protein>
    <submittedName>
        <fullName evidence="7">Cyclin-like protein</fullName>
    </submittedName>
</protein>
<dbReference type="InterPro" id="IPR013763">
    <property type="entry name" value="Cyclin-like_dom"/>
</dbReference>
<evidence type="ECO:0000259" key="5">
    <source>
        <dbReference type="SMART" id="SM00385"/>
    </source>
</evidence>
<keyword evidence="3" id="KW-0131">Cell cycle</keyword>
<dbReference type="SMART" id="SM00385">
    <property type="entry name" value="CYCLIN"/>
    <property type="match status" value="2"/>
</dbReference>
<evidence type="ECO:0000313" key="7">
    <source>
        <dbReference type="EMBL" id="KAG5191333.1"/>
    </source>
</evidence>
<evidence type="ECO:0000256" key="1">
    <source>
        <dbReference type="ARBA" id="ARBA00022618"/>
    </source>
</evidence>
<dbReference type="EMBL" id="JAFCMP010000021">
    <property type="protein sequence ID" value="KAG5191333.1"/>
    <property type="molecule type" value="Genomic_DNA"/>
</dbReference>
<dbReference type="SMART" id="SM01332">
    <property type="entry name" value="Cyclin_C"/>
    <property type="match status" value="1"/>
</dbReference>
<dbReference type="Gene3D" id="1.10.472.10">
    <property type="entry name" value="Cyclin-like"/>
    <property type="match status" value="2"/>
</dbReference>
<evidence type="ECO:0000256" key="3">
    <source>
        <dbReference type="ARBA" id="ARBA00023306"/>
    </source>
</evidence>
<sequence>MYAPRKGTGISPSRRCGLFDWIMAARKRLMLEPSTLHMAFSIADRFCAVDRVDDTELRLFGAAALMIACKYEETVVHSVRTYVYICDMSYHKLELIDMERRILERLEYRLTVPTTYTFMAYAMRDTSGTPAQLKRARRYAESALRDHRTLAHLPSEIAAAAIYLSRAQDVGHVQAQKTALNGMCSVSHVALARSVNHMIKVLAGAKVDRDSQCAPVTSDHFHPLLVAAC</sequence>
<dbReference type="InterPro" id="IPR006671">
    <property type="entry name" value="Cyclin_N"/>
</dbReference>
<proteinExistence type="inferred from homology"/>
<feature type="domain" description="Cyclin-like" evidence="5">
    <location>
        <begin position="20"/>
        <end position="104"/>
    </location>
</feature>
<dbReference type="PIRSF" id="PIRSF001771">
    <property type="entry name" value="Cyclin_A_B_D_E"/>
    <property type="match status" value="1"/>
</dbReference>
<gene>
    <name evidence="7" type="ORF">JKP88DRAFT_174701</name>
</gene>
<dbReference type="SUPFAM" id="SSF47954">
    <property type="entry name" value="Cyclin-like"/>
    <property type="match status" value="2"/>
</dbReference>
<dbReference type="GO" id="GO:0051301">
    <property type="term" value="P:cell division"/>
    <property type="evidence" value="ECO:0007669"/>
    <property type="project" value="UniProtKB-KW"/>
</dbReference>
<dbReference type="Proteomes" id="UP000664859">
    <property type="component" value="Unassembled WGS sequence"/>
</dbReference>
<dbReference type="AlphaFoldDB" id="A0A836CN34"/>
<dbReference type="GO" id="GO:0016538">
    <property type="term" value="F:cyclin-dependent protein serine/threonine kinase regulator activity"/>
    <property type="evidence" value="ECO:0007669"/>
    <property type="project" value="InterPro"/>
</dbReference>
<dbReference type="FunFam" id="1.10.472.10:FF:000001">
    <property type="entry name" value="G2/mitotic-specific cyclin"/>
    <property type="match status" value="1"/>
</dbReference>
<evidence type="ECO:0000259" key="6">
    <source>
        <dbReference type="SMART" id="SM01332"/>
    </source>
</evidence>
<dbReference type="GO" id="GO:0044772">
    <property type="term" value="P:mitotic cell cycle phase transition"/>
    <property type="evidence" value="ECO:0007669"/>
    <property type="project" value="InterPro"/>
</dbReference>